<accession>A0ACC0CEP0</accession>
<name>A0ACC0CEP0_CATRO</name>
<gene>
    <name evidence="1" type="ORF">M9H77_04477</name>
</gene>
<organism evidence="1 2">
    <name type="scientific">Catharanthus roseus</name>
    <name type="common">Madagascar periwinkle</name>
    <name type="synonym">Vinca rosea</name>
    <dbReference type="NCBI Taxonomy" id="4058"/>
    <lineage>
        <taxon>Eukaryota</taxon>
        <taxon>Viridiplantae</taxon>
        <taxon>Streptophyta</taxon>
        <taxon>Embryophyta</taxon>
        <taxon>Tracheophyta</taxon>
        <taxon>Spermatophyta</taxon>
        <taxon>Magnoliopsida</taxon>
        <taxon>eudicotyledons</taxon>
        <taxon>Gunneridae</taxon>
        <taxon>Pentapetalae</taxon>
        <taxon>asterids</taxon>
        <taxon>lamiids</taxon>
        <taxon>Gentianales</taxon>
        <taxon>Apocynaceae</taxon>
        <taxon>Rauvolfioideae</taxon>
        <taxon>Vinceae</taxon>
        <taxon>Catharanthinae</taxon>
        <taxon>Catharanthus</taxon>
    </lineage>
</organism>
<sequence length="128" mass="14927">MNIGWWNVRGFSKALKHKEVNRFLKDNNIAVFALLEMKLEEGKLFDIVTCKFKDWKFGSNLKQPRLIFGDLNSILNGNERRGRSSVFSYEVREFMNCCVDLGLVDVNSRGSYFTWTNNNTRSIIDSYV</sequence>
<reference evidence="2" key="1">
    <citation type="journal article" date="2023" name="Nat. Plants">
        <title>Single-cell RNA sequencing provides a high-resolution roadmap for understanding the multicellular compartmentation of specialized metabolism.</title>
        <authorList>
            <person name="Sun S."/>
            <person name="Shen X."/>
            <person name="Li Y."/>
            <person name="Li Y."/>
            <person name="Wang S."/>
            <person name="Li R."/>
            <person name="Zhang H."/>
            <person name="Shen G."/>
            <person name="Guo B."/>
            <person name="Wei J."/>
            <person name="Xu J."/>
            <person name="St-Pierre B."/>
            <person name="Chen S."/>
            <person name="Sun C."/>
        </authorList>
    </citation>
    <scope>NUCLEOTIDE SEQUENCE [LARGE SCALE GENOMIC DNA]</scope>
</reference>
<comment type="caution">
    <text evidence="1">The sequence shown here is derived from an EMBL/GenBank/DDBJ whole genome shotgun (WGS) entry which is preliminary data.</text>
</comment>
<keyword evidence="2" id="KW-1185">Reference proteome</keyword>
<protein>
    <submittedName>
        <fullName evidence="1">Uncharacterized protein</fullName>
    </submittedName>
</protein>
<dbReference type="EMBL" id="CM044701">
    <property type="protein sequence ID" value="KAI5683249.1"/>
    <property type="molecule type" value="Genomic_DNA"/>
</dbReference>
<evidence type="ECO:0000313" key="1">
    <source>
        <dbReference type="EMBL" id="KAI5683249.1"/>
    </source>
</evidence>
<dbReference type="Proteomes" id="UP001060085">
    <property type="component" value="Linkage Group LG01"/>
</dbReference>
<evidence type="ECO:0000313" key="2">
    <source>
        <dbReference type="Proteomes" id="UP001060085"/>
    </source>
</evidence>
<proteinExistence type="predicted"/>